<name>A0A2G5SEW8_9PELO</name>
<keyword evidence="4" id="KW-1185">Reference proteome</keyword>
<gene>
    <name evidence="3" type="ORF">B9Z55_027625</name>
</gene>
<dbReference type="PROSITE" id="PS00028">
    <property type="entry name" value="ZINC_FINGER_C2H2_1"/>
    <property type="match status" value="1"/>
</dbReference>
<evidence type="ECO:0000256" key="1">
    <source>
        <dbReference type="PROSITE-ProRule" id="PRU00042"/>
    </source>
</evidence>
<protein>
    <recommendedName>
        <fullName evidence="2">C2H2-type domain-containing protein</fullName>
    </recommendedName>
</protein>
<dbReference type="GO" id="GO:0008270">
    <property type="term" value="F:zinc ion binding"/>
    <property type="evidence" value="ECO:0007669"/>
    <property type="project" value="UniProtKB-KW"/>
</dbReference>
<dbReference type="EMBL" id="PDUG01000012">
    <property type="protein sequence ID" value="PIC13492.1"/>
    <property type="molecule type" value="Genomic_DNA"/>
</dbReference>
<organism evidence="3 4">
    <name type="scientific">Caenorhabditis nigoni</name>
    <dbReference type="NCBI Taxonomy" id="1611254"/>
    <lineage>
        <taxon>Eukaryota</taxon>
        <taxon>Metazoa</taxon>
        <taxon>Ecdysozoa</taxon>
        <taxon>Nematoda</taxon>
        <taxon>Chromadorea</taxon>
        <taxon>Rhabditida</taxon>
        <taxon>Rhabditina</taxon>
        <taxon>Rhabditomorpha</taxon>
        <taxon>Rhabditoidea</taxon>
        <taxon>Rhabditidae</taxon>
        <taxon>Peloderinae</taxon>
        <taxon>Caenorhabditis</taxon>
    </lineage>
</organism>
<keyword evidence="1" id="KW-0863">Zinc-finger</keyword>
<dbReference type="AlphaFoldDB" id="A0A2G5SEW8"/>
<dbReference type="OrthoDB" id="5849548at2759"/>
<keyword evidence="1" id="KW-0862">Zinc</keyword>
<reference evidence="4" key="1">
    <citation type="submission" date="2017-10" db="EMBL/GenBank/DDBJ databases">
        <title>Rapid genome shrinkage in a self-fertile nematode reveals novel sperm competition proteins.</title>
        <authorList>
            <person name="Yin D."/>
            <person name="Schwarz E.M."/>
            <person name="Thomas C.G."/>
            <person name="Felde R.L."/>
            <person name="Korf I.F."/>
            <person name="Cutter A.D."/>
            <person name="Schartner C.M."/>
            <person name="Ralston E.J."/>
            <person name="Meyer B.J."/>
            <person name="Haag E.S."/>
        </authorList>
    </citation>
    <scope>NUCLEOTIDE SEQUENCE [LARGE SCALE GENOMIC DNA]</scope>
    <source>
        <strain evidence="4">JU1422</strain>
    </source>
</reference>
<proteinExistence type="predicted"/>
<comment type="caution">
    <text evidence="3">The sequence shown here is derived from an EMBL/GenBank/DDBJ whole genome shotgun (WGS) entry which is preliminary data.</text>
</comment>
<sequence>MTMHSSAIFLRSTFENLLSFIMSFSSYCRECATHFADQSMKNQHVSIVHHGITPPNPAISEDLFYCINSHVPQVRARTCPICLIHFADLGACIFHVDGNHPTRNSCSLLRPTKEAVIFEWERLVETVFPGAFSLIRKRFRIVQTSSNSDLQHIGLIN</sequence>
<keyword evidence="1" id="KW-0479">Metal-binding</keyword>
<evidence type="ECO:0000259" key="2">
    <source>
        <dbReference type="PROSITE" id="PS50157"/>
    </source>
</evidence>
<dbReference type="InterPro" id="IPR013087">
    <property type="entry name" value="Znf_C2H2_type"/>
</dbReference>
<feature type="domain" description="C2H2-type" evidence="2">
    <location>
        <begin position="26"/>
        <end position="54"/>
    </location>
</feature>
<accession>A0A2G5SEW8</accession>
<dbReference type="PROSITE" id="PS50157">
    <property type="entry name" value="ZINC_FINGER_C2H2_2"/>
    <property type="match status" value="1"/>
</dbReference>
<evidence type="ECO:0000313" key="4">
    <source>
        <dbReference type="Proteomes" id="UP000230233"/>
    </source>
</evidence>
<dbReference type="Proteomes" id="UP000230233">
    <property type="component" value="Unassembled WGS sequence"/>
</dbReference>
<evidence type="ECO:0000313" key="3">
    <source>
        <dbReference type="EMBL" id="PIC13492.1"/>
    </source>
</evidence>